<evidence type="ECO:0000313" key="2">
    <source>
        <dbReference type="Proteomes" id="UP000887540"/>
    </source>
</evidence>
<dbReference type="PROSITE" id="PS01009">
    <property type="entry name" value="CRISP_1"/>
    <property type="match status" value="1"/>
</dbReference>
<dbReference type="InterPro" id="IPR002413">
    <property type="entry name" value="V5_allergen-like"/>
</dbReference>
<reference evidence="3" key="1">
    <citation type="submission" date="2022-11" db="UniProtKB">
        <authorList>
            <consortium name="WormBaseParasite"/>
        </authorList>
    </citation>
    <scope>IDENTIFICATION</scope>
</reference>
<dbReference type="InterPro" id="IPR001283">
    <property type="entry name" value="CRISP-related"/>
</dbReference>
<sequence length="127" mass="14457">MASAKNMHKLVYDCNLEVVAQGWADGCRGLVHSDDSYRRAGENLFIIFGKGYNMRLEKALEWGIRVWFEELDEIGMNSNDTTFTKELHESGMGHFTQLAWGKTTHVGCGLTLCEKNDTMLISCNYRQ</sequence>
<organism evidence="2 3">
    <name type="scientific">Acrobeloides nanus</name>
    <dbReference type="NCBI Taxonomy" id="290746"/>
    <lineage>
        <taxon>Eukaryota</taxon>
        <taxon>Metazoa</taxon>
        <taxon>Ecdysozoa</taxon>
        <taxon>Nematoda</taxon>
        <taxon>Chromadorea</taxon>
        <taxon>Rhabditida</taxon>
        <taxon>Tylenchina</taxon>
        <taxon>Cephalobomorpha</taxon>
        <taxon>Cephaloboidea</taxon>
        <taxon>Cephalobidae</taxon>
        <taxon>Acrobeloides</taxon>
    </lineage>
</organism>
<dbReference type="AlphaFoldDB" id="A0A914CF69"/>
<dbReference type="InterPro" id="IPR035940">
    <property type="entry name" value="CAP_sf"/>
</dbReference>
<dbReference type="SMART" id="SM00198">
    <property type="entry name" value="SCP"/>
    <property type="match status" value="1"/>
</dbReference>
<evidence type="ECO:0000259" key="1">
    <source>
        <dbReference type="SMART" id="SM00198"/>
    </source>
</evidence>
<dbReference type="Proteomes" id="UP000887540">
    <property type="component" value="Unplaced"/>
</dbReference>
<evidence type="ECO:0000313" key="3">
    <source>
        <dbReference type="WBParaSite" id="ACRNAN_scaffold10248.g32500.t1"/>
    </source>
</evidence>
<dbReference type="SUPFAM" id="SSF55797">
    <property type="entry name" value="PR-1-like"/>
    <property type="match status" value="1"/>
</dbReference>
<dbReference type="PRINTS" id="PR00838">
    <property type="entry name" value="V5ALLERGEN"/>
</dbReference>
<accession>A0A914CF69</accession>
<dbReference type="Pfam" id="PF00188">
    <property type="entry name" value="CAP"/>
    <property type="match status" value="1"/>
</dbReference>
<proteinExistence type="predicted"/>
<dbReference type="PANTHER" id="PTHR10334">
    <property type="entry name" value="CYSTEINE-RICH SECRETORY PROTEIN-RELATED"/>
    <property type="match status" value="1"/>
</dbReference>
<protein>
    <submittedName>
        <fullName evidence="3">SCP domain-containing protein</fullName>
    </submittedName>
</protein>
<name>A0A914CF69_9BILA</name>
<dbReference type="GO" id="GO:0005576">
    <property type="term" value="C:extracellular region"/>
    <property type="evidence" value="ECO:0007669"/>
    <property type="project" value="InterPro"/>
</dbReference>
<dbReference type="CDD" id="cd05380">
    <property type="entry name" value="CAP_euk"/>
    <property type="match status" value="1"/>
</dbReference>
<dbReference type="Gene3D" id="3.40.33.10">
    <property type="entry name" value="CAP"/>
    <property type="match status" value="1"/>
</dbReference>
<feature type="domain" description="SCP" evidence="1">
    <location>
        <begin position="2"/>
        <end position="127"/>
    </location>
</feature>
<dbReference type="WBParaSite" id="ACRNAN_scaffold10248.g32500.t1">
    <property type="protein sequence ID" value="ACRNAN_scaffold10248.g32500.t1"/>
    <property type="gene ID" value="ACRNAN_scaffold10248.g32500"/>
</dbReference>
<dbReference type="PRINTS" id="PR00837">
    <property type="entry name" value="V5TPXLIKE"/>
</dbReference>
<dbReference type="InterPro" id="IPR018244">
    <property type="entry name" value="Allrgn_V5/Tpx1_CS"/>
</dbReference>
<keyword evidence="2" id="KW-1185">Reference proteome</keyword>
<dbReference type="InterPro" id="IPR014044">
    <property type="entry name" value="CAP_dom"/>
</dbReference>